<comment type="caution">
    <text evidence="5">The sequence shown here is derived from an EMBL/GenBank/DDBJ whole genome shotgun (WGS) entry which is preliminary data.</text>
</comment>
<dbReference type="PROSITE" id="PS01124">
    <property type="entry name" value="HTH_ARAC_FAMILY_2"/>
    <property type="match status" value="1"/>
</dbReference>
<evidence type="ECO:0000256" key="1">
    <source>
        <dbReference type="ARBA" id="ARBA00023015"/>
    </source>
</evidence>
<reference evidence="5 6" key="1">
    <citation type="submission" date="2021-08" db="EMBL/GenBank/DDBJ databases">
        <title>The genome sequence of Chitinophaga sp. B61.</title>
        <authorList>
            <person name="Zhang X."/>
        </authorList>
    </citation>
    <scope>NUCLEOTIDE SEQUENCE [LARGE SCALE GENOMIC DNA]</scope>
    <source>
        <strain evidence="5 6">B61</strain>
    </source>
</reference>
<keyword evidence="1" id="KW-0805">Transcription regulation</keyword>
<feature type="domain" description="HTH araC/xylS-type" evidence="4">
    <location>
        <begin position="175"/>
        <end position="274"/>
    </location>
</feature>
<evidence type="ECO:0000256" key="3">
    <source>
        <dbReference type="ARBA" id="ARBA00023163"/>
    </source>
</evidence>
<dbReference type="Proteomes" id="UP000812961">
    <property type="component" value="Unassembled WGS sequence"/>
</dbReference>
<dbReference type="PANTHER" id="PTHR46796">
    <property type="entry name" value="HTH-TYPE TRANSCRIPTIONAL ACTIVATOR RHAS-RELATED"/>
    <property type="match status" value="1"/>
</dbReference>
<keyword evidence="6" id="KW-1185">Reference proteome</keyword>
<evidence type="ECO:0000313" key="6">
    <source>
        <dbReference type="Proteomes" id="UP000812961"/>
    </source>
</evidence>
<dbReference type="EMBL" id="JAICCF010000001">
    <property type="protein sequence ID" value="MBW8683139.1"/>
    <property type="molecule type" value="Genomic_DNA"/>
</dbReference>
<dbReference type="Pfam" id="PF12833">
    <property type="entry name" value="HTH_18"/>
    <property type="match status" value="1"/>
</dbReference>
<dbReference type="InterPro" id="IPR018060">
    <property type="entry name" value="HTH_AraC"/>
</dbReference>
<name>A0ABS7G6A1_9BACT</name>
<dbReference type="InterPro" id="IPR050204">
    <property type="entry name" value="AraC_XylS_family_regulators"/>
</dbReference>
<dbReference type="RefSeq" id="WP_220248372.1">
    <property type="nucleotide sequence ID" value="NZ_JAICCF010000001.1"/>
</dbReference>
<dbReference type="PANTHER" id="PTHR46796:SF13">
    <property type="entry name" value="HTH-TYPE TRANSCRIPTIONAL ACTIVATOR RHAS"/>
    <property type="match status" value="1"/>
</dbReference>
<evidence type="ECO:0000259" key="4">
    <source>
        <dbReference type="PROSITE" id="PS01124"/>
    </source>
</evidence>
<organism evidence="5 6">
    <name type="scientific">Chitinophaga rhizophila</name>
    <dbReference type="NCBI Taxonomy" id="2866212"/>
    <lineage>
        <taxon>Bacteria</taxon>
        <taxon>Pseudomonadati</taxon>
        <taxon>Bacteroidota</taxon>
        <taxon>Chitinophagia</taxon>
        <taxon>Chitinophagales</taxon>
        <taxon>Chitinophagaceae</taxon>
        <taxon>Chitinophaga</taxon>
    </lineage>
</organism>
<gene>
    <name evidence="5" type="ORF">K1Y79_02230</name>
</gene>
<evidence type="ECO:0000256" key="2">
    <source>
        <dbReference type="ARBA" id="ARBA00023125"/>
    </source>
</evidence>
<evidence type="ECO:0000313" key="5">
    <source>
        <dbReference type="EMBL" id="MBW8683139.1"/>
    </source>
</evidence>
<sequence length="278" mass="31870">MPITFFRHIHMPDNDLITRISPDEILTDFVEGFYVFKAQDLSGRQLFFNDGYPVVALMQQREGGMRINVNGKTVNIGNAWVCGGMLKNIYCESSGDTAAFFVIRFHPATFFKLFNIRENIFEHNSVFDLMEIAPHDAKLFLNDFYSASSVDKKVTVAADFLSRKISAIAVPALLGELINHIEKNPHLTVKDLSKAYGVRLNYKWLERNFKKYIGISPKEYLLLKRFLNAYRSLDALSSKTLLEIALDNGYCDDNHLIKDFRIFSGQSPKAFFQDNRRA</sequence>
<protein>
    <submittedName>
        <fullName evidence="5">AraC family transcriptional regulator</fullName>
    </submittedName>
</protein>
<keyword evidence="2" id="KW-0238">DNA-binding</keyword>
<accession>A0ABS7G6A1</accession>
<keyword evidence="3" id="KW-0804">Transcription</keyword>
<dbReference type="SMART" id="SM00342">
    <property type="entry name" value="HTH_ARAC"/>
    <property type="match status" value="1"/>
</dbReference>
<proteinExistence type="predicted"/>
<dbReference type="Gene3D" id="1.10.10.60">
    <property type="entry name" value="Homeodomain-like"/>
    <property type="match status" value="1"/>
</dbReference>